<evidence type="ECO:0000256" key="1">
    <source>
        <dbReference type="SAM" id="MobiDB-lite"/>
    </source>
</evidence>
<dbReference type="Proteomes" id="UP000887229">
    <property type="component" value="Unassembled WGS sequence"/>
</dbReference>
<dbReference type="EMBL" id="MU251254">
    <property type="protein sequence ID" value="KAG9254509.1"/>
    <property type="molecule type" value="Genomic_DNA"/>
</dbReference>
<gene>
    <name evidence="2" type="ORF">F5Z01DRAFT_108727</name>
</gene>
<accession>A0A9P7ZLV7</accession>
<protein>
    <submittedName>
        <fullName evidence="2">Uncharacterized protein</fullName>
    </submittedName>
</protein>
<name>A0A9P7ZLV7_9HYPO</name>
<reference evidence="2" key="1">
    <citation type="journal article" date="2021" name="IMA Fungus">
        <title>Genomic characterization of three marine fungi, including Emericellopsis atlantica sp. nov. with signatures of a generalist lifestyle and marine biomass degradation.</title>
        <authorList>
            <person name="Hagestad O.C."/>
            <person name="Hou L."/>
            <person name="Andersen J.H."/>
            <person name="Hansen E.H."/>
            <person name="Altermark B."/>
            <person name="Li C."/>
            <person name="Kuhnert E."/>
            <person name="Cox R.J."/>
            <person name="Crous P.W."/>
            <person name="Spatafora J.W."/>
            <person name="Lail K."/>
            <person name="Amirebrahimi M."/>
            <person name="Lipzen A."/>
            <person name="Pangilinan J."/>
            <person name="Andreopoulos W."/>
            <person name="Hayes R.D."/>
            <person name="Ng V."/>
            <person name="Grigoriev I.V."/>
            <person name="Jackson S.A."/>
            <person name="Sutton T.D.S."/>
            <person name="Dobson A.D.W."/>
            <person name="Rama T."/>
        </authorList>
    </citation>
    <scope>NUCLEOTIDE SEQUENCE</scope>
    <source>
        <strain evidence="2">TS7</strain>
    </source>
</reference>
<proteinExistence type="predicted"/>
<feature type="region of interest" description="Disordered" evidence="1">
    <location>
        <begin position="74"/>
        <end position="103"/>
    </location>
</feature>
<dbReference type="GeneID" id="70288289"/>
<evidence type="ECO:0000313" key="3">
    <source>
        <dbReference type="Proteomes" id="UP000887229"/>
    </source>
</evidence>
<dbReference type="AlphaFoldDB" id="A0A9P7ZLV7"/>
<organism evidence="2 3">
    <name type="scientific">Emericellopsis atlantica</name>
    <dbReference type="NCBI Taxonomy" id="2614577"/>
    <lineage>
        <taxon>Eukaryota</taxon>
        <taxon>Fungi</taxon>
        <taxon>Dikarya</taxon>
        <taxon>Ascomycota</taxon>
        <taxon>Pezizomycotina</taxon>
        <taxon>Sordariomycetes</taxon>
        <taxon>Hypocreomycetidae</taxon>
        <taxon>Hypocreales</taxon>
        <taxon>Bionectriaceae</taxon>
        <taxon>Emericellopsis</taxon>
    </lineage>
</organism>
<keyword evidence="3" id="KW-1185">Reference proteome</keyword>
<evidence type="ECO:0000313" key="2">
    <source>
        <dbReference type="EMBL" id="KAG9254509.1"/>
    </source>
</evidence>
<comment type="caution">
    <text evidence="2">The sequence shown here is derived from an EMBL/GenBank/DDBJ whole genome shotgun (WGS) entry which is preliminary data.</text>
</comment>
<sequence>MGNTTTEDDLNGTSISATSSARSLQFHNTVIFSRLRNRRLGYTQLGDDLGGIPALTQPDTPPSVETVTEALDDHTLGSDADSNSGYETANEDPAAAPEAGSEGDTAVPAFYCRECGDARRDEGYTLRLFDLTTPLECHACNAKHRAVHFTARERAATASRTCIARQGSRVLCPHWEVDLDDIRDWQRYLHEDIPETATNIELCWGTLFVKCPDPSHQDDAEASRRCPFANVRLYLWEHGVELLFVEARWEFTPGSSSQGETGFEACKRTIGQLHRHCPEAFGPAPLSPYHIRSLAPEDLHANTAGLKLTAKSRIYFNNLNGPIGDLDSKVGQGFFEICGAPRLAYADTLTLPRSAGGDLTDSYLWSAFLNPVS</sequence>
<dbReference type="RefSeq" id="XP_046118433.1">
    <property type="nucleotide sequence ID" value="XM_046257386.1"/>
</dbReference>